<dbReference type="Pfam" id="PF01070">
    <property type="entry name" value="FMN_dh"/>
    <property type="match status" value="1"/>
</dbReference>
<dbReference type="Proteomes" id="UP000503088">
    <property type="component" value="Chromosome"/>
</dbReference>
<evidence type="ECO:0000256" key="1">
    <source>
        <dbReference type="ARBA" id="ARBA00000616"/>
    </source>
</evidence>
<evidence type="ECO:0000256" key="11">
    <source>
        <dbReference type="ARBA" id="ARBA00050773"/>
    </source>
</evidence>
<gene>
    <name evidence="17" type="ORF">GXN76_05410</name>
</gene>
<evidence type="ECO:0000256" key="6">
    <source>
        <dbReference type="ARBA" id="ARBA00023002"/>
    </source>
</evidence>
<feature type="binding site" evidence="15">
    <location>
        <begin position="300"/>
        <end position="304"/>
    </location>
    <ligand>
        <name>FMN</name>
        <dbReference type="ChEBI" id="CHEBI:58210"/>
    </ligand>
</feature>
<dbReference type="InterPro" id="IPR008259">
    <property type="entry name" value="FMN_hydac_DH_AS"/>
</dbReference>
<comment type="catalytic activity">
    <reaction evidence="9">
        <text>(S)-lactate + O2 = pyruvate + H2O2</text>
        <dbReference type="Rhea" id="RHEA:55868"/>
        <dbReference type="ChEBI" id="CHEBI:15361"/>
        <dbReference type="ChEBI" id="CHEBI:15379"/>
        <dbReference type="ChEBI" id="CHEBI:16240"/>
        <dbReference type="ChEBI" id="CHEBI:16651"/>
    </reaction>
    <physiologicalReaction direction="left-to-right" evidence="9">
        <dbReference type="Rhea" id="RHEA:55869"/>
    </physiologicalReaction>
</comment>
<evidence type="ECO:0000256" key="13">
    <source>
        <dbReference type="ARBA" id="ARBA00079803"/>
    </source>
</evidence>
<dbReference type="GO" id="GO:0003973">
    <property type="term" value="F:(S)-2-hydroxy-acid oxidase activity"/>
    <property type="evidence" value="ECO:0007669"/>
    <property type="project" value="UniProtKB-EC"/>
</dbReference>
<dbReference type="FunFam" id="3.20.20.70:FF:000029">
    <property type="entry name" value="L-lactate dehydrogenase"/>
    <property type="match status" value="1"/>
</dbReference>
<dbReference type="RefSeq" id="WP_173221208.1">
    <property type="nucleotide sequence ID" value="NZ_CP048104.1"/>
</dbReference>
<dbReference type="InterPro" id="IPR013785">
    <property type="entry name" value="Aldolase_TIM"/>
</dbReference>
<dbReference type="PANTHER" id="PTHR10578">
    <property type="entry name" value="S -2-HYDROXY-ACID OXIDASE-RELATED"/>
    <property type="match status" value="1"/>
</dbReference>
<comment type="catalytic activity">
    <reaction evidence="1">
        <text>a (2S)-2-hydroxycarboxylate + O2 = a 2-oxocarboxylate + H2O2</text>
        <dbReference type="Rhea" id="RHEA:16789"/>
        <dbReference type="ChEBI" id="CHEBI:15379"/>
        <dbReference type="ChEBI" id="CHEBI:16240"/>
        <dbReference type="ChEBI" id="CHEBI:35179"/>
        <dbReference type="ChEBI" id="CHEBI:58123"/>
        <dbReference type="EC" id="1.1.3.15"/>
    </reaction>
</comment>
<dbReference type="EMBL" id="CP048104">
    <property type="protein sequence ID" value="QKG83966.1"/>
    <property type="molecule type" value="Genomic_DNA"/>
</dbReference>
<feature type="binding site" evidence="15">
    <location>
        <position position="267"/>
    </location>
    <ligand>
        <name>FMN</name>
        <dbReference type="ChEBI" id="CHEBI:58210"/>
    </ligand>
</feature>
<comment type="cofactor">
    <cofactor evidence="2">
        <name>FMN</name>
        <dbReference type="ChEBI" id="CHEBI:58210"/>
    </cofactor>
</comment>
<dbReference type="PIRSF" id="PIRSF000138">
    <property type="entry name" value="Al-hdrx_acd_dh"/>
    <property type="match status" value="1"/>
</dbReference>
<evidence type="ECO:0000313" key="17">
    <source>
        <dbReference type="EMBL" id="QKG83966.1"/>
    </source>
</evidence>
<comment type="similarity">
    <text evidence="7">Belongs to the FMN-dependent alpha-hydroxy acid dehydrogenase family.</text>
</comment>
<keyword evidence="4 15" id="KW-0285">Flavoprotein</keyword>
<keyword evidence="18" id="KW-1185">Reference proteome</keyword>
<evidence type="ECO:0000256" key="12">
    <source>
        <dbReference type="ARBA" id="ARBA00052949"/>
    </source>
</evidence>
<evidence type="ECO:0000256" key="9">
    <source>
        <dbReference type="ARBA" id="ARBA00048754"/>
    </source>
</evidence>
<dbReference type="GO" id="GO:0010181">
    <property type="term" value="F:FMN binding"/>
    <property type="evidence" value="ECO:0007669"/>
    <property type="project" value="InterPro"/>
</dbReference>
<dbReference type="PANTHER" id="PTHR10578:SF143">
    <property type="entry name" value="FMN-DEPENDENT ALPHA-HYDROXY ACID DEHYDROGENASE PB1A11.03"/>
    <property type="match status" value="1"/>
</dbReference>
<dbReference type="PROSITE" id="PS00557">
    <property type="entry name" value="FMN_HYDROXY_ACID_DH_1"/>
    <property type="match status" value="1"/>
</dbReference>
<evidence type="ECO:0000256" key="8">
    <source>
        <dbReference type="ARBA" id="ARBA00029513"/>
    </source>
</evidence>
<evidence type="ECO:0000313" key="18">
    <source>
        <dbReference type="Proteomes" id="UP000503088"/>
    </source>
</evidence>
<comment type="catalytic activity">
    <reaction evidence="10">
        <text>mandelate + O2 = phenylglyoxylate + H2O2</text>
        <dbReference type="Rhea" id="RHEA:68968"/>
        <dbReference type="ChEBI" id="CHEBI:15379"/>
        <dbReference type="ChEBI" id="CHEBI:16240"/>
        <dbReference type="ChEBI" id="CHEBI:25147"/>
        <dbReference type="ChEBI" id="CHEBI:36656"/>
    </reaction>
</comment>
<protein>
    <recommendedName>
        <fullName evidence="8">L-lactate oxidase</fullName>
        <ecNumber evidence="3">1.1.3.15</ecNumber>
    </recommendedName>
    <alternativeName>
        <fullName evidence="13">(S)-2-hydroxy-acid oxidase</fullName>
    </alternativeName>
</protein>
<dbReference type="KEGG" id="kpul:GXN76_05410"/>
<dbReference type="AlphaFoldDB" id="A0A7D4B1Y2"/>
<evidence type="ECO:0000256" key="5">
    <source>
        <dbReference type="ARBA" id="ARBA00022643"/>
    </source>
</evidence>
<name>A0A7D4B1Y2_9BACL</name>
<dbReference type="EC" id="1.1.3.15" evidence="3"/>
<keyword evidence="5 15" id="KW-0288">FMN</keyword>
<dbReference type="InterPro" id="IPR037396">
    <property type="entry name" value="FMN_HAD"/>
</dbReference>
<reference evidence="17 18" key="1">
    <citation type="submission" date="2020-01" db="EMBL/GenBank/DDBJ databases">
        <authorList>
            <person name="Gulvik C.A."/>
            <person name="Batra D.G."/>
        </authorList>
    </citation>
    <scope>NUCLEOTIDE SEQUENCE [LARGE SCALE GENOMIC DNA]</scope>
    <source>
        <strain evidence="17 18">W9323</strain>
    </source>
</reference>
<evidence type="ECO:0000256" key="2">
    <source>
        <dbReference type="ARBA" id="ARBA00001917"/>
    </source>
</evidence>
<feature type="binding site" evidence="15">
    <location>
        <position position="269"/>
    </location>
    <ligand>
        <name>glyoxylate</name>
        <dbReference type="ChEBI" id="CHEBI:36655"/>
    </ligand>
</feature>
<sequence length="373" mass="40807">MSISQVSQQPFSSDGWKSRARVRLESSAFDYVESGAGSEDTLNANRQAFQKWHLVPRMLQDVKQRNLATSILNTPLPASFLLAPIGMQGILHPNGELATAQAATSMGIPWITSTVSSHSLESIAQVLGTASRWFQIYWTQDEEVTFSMAQRAKASGYSALVITVDTPMLGYRTRDLNNEYSPFRSGKGVANFFGDPVFRSRLNRSPEEDFQGALKHLLDIFYQPALTWEHIHRLRNHVSLPILMKGILHPEDARLALAHNLDGIIVSNHGGRQLDGCIATLDALPEVIKVTQGKIPVLLDSGIRNGTDILKARALGADAVLLGRPAAYALAAGGEEGVGLLLKRLIQDIDTSLALCGVDDINQLNPSLLYRNC</sequence>
<feature type="binding site" evidence="15">
    <location>
        <position position="163"/>
    </location>
    <ligand>
        <name>FMN</name>
        <dbReference type="ChEBI" id="CHEBI:58210"/>
    </ligand>
</feature>
<dbReference type="PROSITE" id="PS51349">
    <property type="entry name" value="FMN_HYDROXY_ACID_DH_2"/>
    <property type="match status" value="1"/>
</dbReference>
<feature type="binding site" evidence="15">
    <location>
        <position position="272"/>
    </location>
    <ligand>
        <name>glyoxylate</name>
        <dbReference type="ChEBI" id="CHEBI:36655"/>
    </ligand>
</feature>
<evidence type="ECO:0000256" key="14">
    <source>
        <dbReference type="PIRSR" id="PIRSR000138-1"/>
    </source>
</evidence>
<feature type="binding site" evidence="15">
    <location>
        <position position="135"/>
    </location>
    <ligand>
        <name>FMN</name>
        <dbReference type="ChEBI" id="CHEBI:58210"/>
    </ligand>
</feature>
<evidence type="ECO:0000256" key="15">
    <source>
        <dbReference type="PIRSR" id="PIRSR000138-2"/>
    </source>
</evidence>
<comment type="catalytic activity">
    <reaction evidence="11">
        <text>2-hydroxyoctadecanoate + O2 = 2-oxooctadecanoate + H2O2</text>
        <dbReference type="Rhea" id="RHEA:68964"/>
        <dbReference type="ChEBI" id="CHEBI:15379"/>
        <dbReference type="ChEBI" id="CHEBI:16240"/>
        <dbReference type="ChEBI" id="CHEBI:17162"/>
        <dbReference type="ChEBI" id="CHEBI:76724"/>
    </reaction>
</comment>
<feature type="binding site" evidence="15">
    <location>
        <position position="137"/>
    </location>
    <ligand>
        <name>glyoxylate</name>
        <dbReference type="ChEBI" id="CHEBI:36655"/>
    </ligand>
</feature>
<evidence type="ECO:0000256" key="10">
    <source>
        <dbReference type="ARBA" id="ARBA00050549"/>
    </source>
</evidence>
<evidence type="ECO:0000256" key="3">
    <source>
        <dbReference type="ARBA" id="ARBA00013087"/>
    </source>
</evidence>
<feature type="binding site" evidence="15">
    <location>
        <position position="172"/>
    </location>
    <ligand>
        <name>glyoxylate</name>
        <dbReference type="ChEBI" id="CHEBI:36655"/>
    </ligand>
</feature>
<dbReference type="InterPro" id="IPR000262">
    <property type="entry name" value="FMN-dep_DH"/>
</dbReference>
<feature type="binding site" evidence="15">
    <location>
        <begin position="323"/>
        <end position="324"/>
    </location>
    <ligand>
        <name>FMN</name>
        <dbReference type="ChEBI" id="CHEBI:58210"/>
    </ligand>
</feature>
<feature type="active site" description="Proton acceptor" evidence="14">
    <location>
        <position position="269"/>
    </location>
</feature>
<evidence type="ECO:0000256" key="4">
    <source>
        <dbReference type="ARBA" id="ARBA00022630"/>
    </source>
</evidence>
<evidence type="ECO:0000259" key="16">
    <source>
        <dbReference type="PROSITE" id="PS51349"/>
    </source>
</evidence>
<feature type="binding site" evidence="15">
    <location>
        <position position="31"/>
    </location>
    <ligand>
        <name>glyoxylate</name>
        <dbReference type="ChEBI" id="CHEBI:36655"/>
    </ligand>
</feature>
<feature type="domain" description="FMN hydroxy acid dehydrogenase" evidence="16">
    <location>
        <begin position="5"/>
        <end position="373"/>
    </location>
</feature>
<accession>A0A7D4B1Y2</accession>
<comment type="catalytic activity">
    <reaction evidence="12">
        <text>2-hydroxyoctanoate + O2 = 2-oxooctanoate + H2O2</text>
        <dbReference type="Rhea" id="RHEA:67940"/>
        <dbReference type="ChEBI" id="CHEBI:15379"/>
        <dbReference type="ChEBI" id="CHEBI:16240"/>
        <dbReference type="ChEBI" id="CHEBI:133514"/>
        <dbReference type="ChEBI" id="CHEBI:176689"/>
    </reaction>
</comment>
<evidence type="ECO:0000256" key="7">
    <source>
        <dbReference type="ARBA" id="ARBA00024042"/>
    </source>
</evidence>
<dbReference type="Gene3D" id="3.20.20.70">
    <property type="entry name" value="Aldolase class I"/>
    <property type="match status" value="1"/>
</dbReference>
<organism evidence="17 18">
    <name type="scientific">Kroppenstedtia pulmonis</name>
    <dbReference type="NCBI Taxonomy" id="1380685"/>
    <lineage>
        <taxon>Bacteria</taxon>
        <taxon>Bacillati</taxon>
        <taxon>Bacillota</taxon>
        <taxon>Bacilli</taxon>
        <taxon>Bacillales</taxon>
        <taxon>Thermoactinomycetaceae</taxon>
        <taxon>Kroppenstedtia</taxon>
    </lineage>
</organism>
<feature type="binding site" evidence="15">
    <location>
        <begin position="84"/>
        <end position="86"/>
    </location>
    <ligand>
        <name>FMN</name>
        <dbReference type="ChEBI" id="CHEBI:58210"/>
    </ligand>
</feature>
<feature type="binding site" evidence="15">
    <location>
        <position position="245"/>
    </location>
    <ligand>
        <name>FMN</name>
        <dbReference type="ChEBI" id="CHEBI:58210"/>
    </ligand>
</feature>
<proteinExistence type="inferred from homology"/>
<dbReference type="SUPFAM" id="SSF51395">
    <property type="entry name" value="FMN-linked oxidoreductases"/>
    <property type="match status" value="1"/>
</dbReference>
<dbReference type="InterPro" id="IPR012133">
    <property type="entry name" value="Alpha-hydoxy_acid_DH_FMN"/>
</dbReference>
<feature type="binding site" evidence="15">
    <location>
        <position position="113"/>
    </location>
    <ligand>
        <name>FMN</name>
        <dbReference type="ChEBI" id="CHEBI:58210"/>
    </ligand>
</feature>
<keyword evidence="6" id="KW-0560">Oxidoreductase</keyword>